<dbReference type="GeneID" id="106172542"/>
<accession>A0A1S3JEJ3</accession>
<dbReference type="KEGG" id="lak:106172542"/>
<reference evidence="2" key="1">
    <citation type="journal article" date="2015" name="Nat. Commun.">
        <title>The Lingula genome provides insights into brachiopod evolution and the origin of phosphate biomineralization.</title>
        <authorList>
            <person name="Luo Y.J."/>
            <person name="Takeuchi T."/>
            <person name="Koyanagi R."/>
            <person name="Yamada L."/>
            <person name="Kanda M."/>
            <person name="Khalturina M."/>
            <person name="Fujie M."/>
            <person name="Yamasaki S.I."/>
            <person name="Endo K."/>
            <person name="Satoh N."/>
        </authorList>
    </citation>
    <scope>NUCLEOTIDE SEQUENCE</scope>
</reference>
<proteinExistence type="predicted"/>
<dbReference type="RefSeq" id="XP_013408758.1">
    <property type="nucleotide sequence ID" value="XM_013553304.1"/>
</dbReference>
<dbReference type="OrthoDB" id="2405035at2759"/>
<name>A0A1S3JEJ3_LINAN</name>
<organism evidence="1 2">
    <name type="scientific">Lingula anatina</name>
    <name type="common">Brachiopod</name>
    <name type="synonym">Lingula unguis</name>
    <dbReference type="NCBI Taxonomy" id="7574"/>
    <lineage>
        <taxon>Eukaryota</taxon>
        <taxon>Metazoa</taxon>
        <taxon>Spiralia</taxon>
        <taxon>Lophotrochozoa</taxon>
        <taxon>Brachiopoda</taxon>
        <taxon>Linguliformea</taxon>
        <taxon>Lingulata</taxon>
        <taxon>Lingulida</taxon>
        <taxon>Linguloidea</taxon>
        <taxon>Lingulidae</taxon>
        <taxon>Lingula</taxon>
    </lineage>
</organism>
<evidence type="ECO:0000313" key="2">
    <source>
        <dbReference type="RefSeq" id="XP_013408758.1"/>
    </source>
</evidence>
<reference evidence="2" key="2">
    <citation type="submission" date="2025-08" db="UniProtKB">
        <authorList>
            <consortium name="RefSeq"/>
        </authorList>
    </citation>
    <scope>IDENTIFICATION</scope>
</reference>
<protein>
    <submittedName>
        <fullName evidence="2">Uncharacterized protein LOC106172542</fullName>
    </submittedName>
</protein>
<dbReference type="AlphaFoldDB" id="A0A1S3JEJ3"/>
<dbReference type="Proteomes" id="UP000085678">
    <property type="component" value="Unplaced"/>
</dbReference>
<dbReference type="InParanoid" id="A0A1S3JEJ3"/>
<keyword evidence="1" id="KW-1185">Reference proteome</keyword>
<evidence type="ECO:0000313" key="1">
    <source>
        <dbReference type="Proteomes" id="UP000085678"/>
    </source>
</evidence>
<sequence>MKESPKEQDVQHRLLQEFRSDTFSQAYYRVYCILSRGMKEGDISFPLQELDTKLWSALNLLGLPSPVRIMDFGGGTGETMEPIYRKLDALNKQMIISVEEPHKGSLTEYMKLIENIGKASIDITYSGLFQDYYGHSVQDLRVMKAYPQQLQDRVLAVHVLYHLTSIFDDPFDPYENMKQAISAIYAILKPGGQMVIALHNHAVSLVGAASLKCTEVFFPPKLANHKLLFEVWQDLLLNGGIADVINASFTTFKATVQQDEVVIHVVLPTLAEVGTAVSIGCFNGRCADQSPFDERVVQFCMDYVKTDGYKHGLYLDSEGMWCYPLKTNYITIKKSANE</sequence>
<gene>
    <name evidence="2" type="primary">LOC106172542</name>
</gene>
<dbReference type="SUPFAM" id="SSF53335">
    <property type="entry name" value="S-adenosyl-L-methionine-dependent methyltransferases"/>
    <property type="match status" value="1"/>
</dbReference>
<dbReference type="Gene3D" id="3.40.50.150">
    <property type="entry name" value="Vaccinia Virus protein VP39"/>
    <property type="match status" value="1"/>
</dbReference>
<dbReference type="InterPro" id="IPR029063">
    <property type="entry name" value="SAM-dependent_MTases_sf"/>
</dbReference>